<dbReference type="EC" id="2.2.1.9" evidence="7"/>
<gene>
    <name evidence="7 10" type="primary">menD</name>
    <name evidence="10" type="ORF">G3569_00710</name>
</gene>
<comment type="catalytic activity">
    <reaction evidence="7">
        <text>isochorismate + 2-oxoglutarate + H(+) = 5-enolpyruvoyl-6-hydroxy-2-succinyl-cyclohex-3-ene-1-carboxylate + CO2</text>
        <dbReference type="Rhea" id="RHEA:25593"/>
        <dbReference type="ChEBI" id="CHEBI:15378"/>
        <dbReference type="ChEBI" id="CHEBI:16526"/>
        <dbReference type="ChEBI" id="CHEBI:16810"/>
        <dbReference type="ChEBI" id="CHEBI:29780"/>
        <dbReference type="ChEBI" id="CHEBI:58818"/>
        <dbReference type="EC" id="2.2.1.9"/>
    </reaction>
</comment>
<dbReference type="EMBL" id="JAALLS010000001">
    <property type="protein sequence ID" value="NGP86856.1"/>
    <property type="molecule type" value="Genomic_DNA"/>
</dbReference>
<dbReference type="NCBIfam" id="TIGR00173">
    <property type="entry name" value="menD"/>
    <property type="match status" value="1"/>
</dbReference>
<evidence type="ECO:0000256" key="2">
    <source>
        <dbReference type="ARBA" id="ARBA00022679"/>
    </source>
</evidence>
<dbReference type="GO" id="GO:0009234">
    <property type="term" value="P:menaquinone biosynthetic process"/>
    <property type="evidence" value="ECO:0007669"/>
    <property type="project" value="UniProtKB-UniRule"/>
</dbReference>
<organism evidence="10 11">
    <name type="scientific">Fodinibius halophilus</name>
    <dbReference type="NCBI Taxonomy" id="1736908"/>
    <lineage>
        <taxon>Bacteria</taxon>
        <taxon>Pseudomonadati</taxon>
        <taxon>Balneolota</taxon>
        <taxon>Balneolia</taxon>
        <taxon>Balneolales</taxon>
        <taxon>Balneolaceae</taxon>
        <taxon>Fodinibius</taxon>
    </lineage>
</organism>
<evidence type="ECO:0000259" key="8">
    <source>
        <dbReference type="Pfam" id="PF02775"/>
    </source>
</evidence>
<evidence type="ECO:0000256" key="6">
    <source>
        <dbReference type="ARBA" id="ARBA00023211"/>
    </source>
</evidence>
<comment type="cofactor">
    <cofactor evidence="7">
        <name>thiamine diphosphate</name>
        <dbReference type="ChEBI" id="CHEBI:58937"/>
    </cofactor>
    <text evidence="7">Binds 1 thiamine pyrophosphate per subunit.</text>
</comment>
<name>A0A6M1STI3_9BACT</name>
<evidence type="ECO:0000256" key="3">
    <source>
        <dbReference type="ARBA" id="ARBA00022723"/>
    </source>
</evidence>
<dbReference type="CDD" id="cd02009">
    <property type="entry name" value="TPP_SHCHC_synthase"/>
    <property type="match status" value="1"/>
</dbReference>
<dbReference type="CDD" id="cd07037">
    <property type="entry name" value="TPP_PYR_MenD"/>
    <property type="match status" value="1"/>
</dbReference>
<dbReference type="InterPro" id="IPR011766">
    <property type="entry name" value="TPP_enzyme_TPP-bd"/>
</dbReference>
<dbReference type="Gene3D" id="3.40.50.1220">
    <property type="entry name" value="TPP-binding domain"/>
    <property type="match status" value="1"/>
</dbReference>
<reference evidence="10 11" key="1">
    <citation type="submission" date="2020-02" db="EMBL/GenBank/DDBJ databases">
        <title>Aliifodinibius halophilus 2W32, complete genome.</title>
        <authorList>
            <person name="Li Y."/>
            <person name="Wu S."/>
        </authorList>
    </citation>
    <scope>NUCLEOTIDE SEQUENCE [LARGE SCALE GENOMIC DNA]</scope>
    <source>
        <strain evidence="10 11">2W32</strain>
    </source>
</reference>
<dbReference type="Pfam" id="PF02776">
    <property type="entry name" value="TPP_enzyme_N"/>
    <property type="match status" value="1"/>
</dbReference>
<dbReference type="SUPFAM" id="SSF52467">
    <property type="entry name" value="DHS-like NAD/FAD-binding domain"/>
    <property type="match status" value="1"/>
</dbReference>
<dbReference type="GO" id="GO:0030976">
    <property type="term" value="F:thiamine pyrophosphate binding"/>
    <property type="evidence" value="ECO:0007669"/>
    <property type="project" value="UniProtKB-UniRule"/>
</dbReference>
<dbReference type="AlphaFoldDB" id="A0A6M1STI3"/>
<dbReference type="RefSeq" id="WP_165265059.1">
    <property type="nucleotide sequence ID" value="NZ_JAALLS010000001.1"/>
</dbReference>
<dbReference type="UniPathway" id="UPA00079"/>
<dbReference type="GO" id="GO:0030145">
    <property type="term" value="F:manganese ion binding"/>
    <property type="evidence" value="ECO:0007669"/>
    <property type="project" value="UniProtKB-UniRule"/>
</dbReference>
<evidence type="ECO:0000256" key="4">
    <source>
        <dbReference type="ARBA" id="ARBA00022842"/>
    </source>
</evidence>
<comment type="similarity">
    <text evidence="7">Belongs to the TPP enzyme family. MenD subfamily.</text>
</comment>
<evidence type="ECO:0000313" key="10">
    <source>
        <dbReference type="EMBL" id="NGP86856.1"/>
    </source>
</evidence>
<keyword evidence="4 7" id="KW-0460">Magnesium</keyword>
<dbReference type="InterPro" id="IPR012001">
    <property type="entry name" value="Thiamin_PyroP_enz_TPP-bd_dom"/>
</dbReference>
<proteinExistence type="inferred from homology"/>
<keyword evidence="11" id="KW-1185">Reference proteome</keyword>
<dbReference type="Gene3D" id="3.40.50.970">
    <property type="match status" value="2"/>
</dbReference>
<keyword evidence="6 7" id="KW-0464">Manganese</keyword>
<evidence type="ECO:0000256" key="1">
    <source>
        <dbReference type="ARBA" id="ARBA00022428"/>
    </source>
</evidence>
<keyword evidence="5 7" id="KW-0786">Thiamine pyrophosphate</keyword>
<dbReference type="InterPro" id="IPR029035">
    <property type="entry name" value="DHS-like_NAD/FAD-binding_dom"/>
</dbReference>
<comment type="function">
    <text evidence="7">Catalyzes the thiamine diphosphate-dependent decarboxylation of 2-oxoglutarate and the subsequent addition of the resulting succinic semialdehyde-thiamine pyrophosphate anion to isochorismate to yield 2-succinyl-5-enolpyruvyl-6-hydroxy-3-cyclohexene-1-carboxylate (SEPHCHC).</text>
</comment>
<dbReference type="SUPFAM" id="SSF52518">
    <property type="entry name" value="Thiamin diphosphate-binding fold (THDP-binding)"/>
    <property type="match status" value="2"/>
</dbReference>
<dbReference type="InterPro" id="IPR004433">
    <property type="entry name" value="MenaQ_synth_MenD"/>
</dbReference>
<dbReference type="HAMAP" id="MF_01659">
    <property type="entry name" value="MenD"/>
    <property type="match status" value="1"/>
</dbReference>
<dbReference type="InterPro" id="IPR029061">
    <property type="entry name" value="THDP-binding"/>
</dbReference>
<protein>
    <recommendedName>
        <fullName evidence="7">2-succinyl-5-enolpyruvyl-6-hydroxy-3-cyclohexene-1-carboxylate synthase</fullName>
        <shortName evidence="7">SEPHCHC synthase</shortName>
        <ecNumber evidence="7">2.2.1.9</ecNumber>
    </recommendedName>
    <alternativeName>
        <fullName evidence="7">Menaquinone biosynthesis protein MenD</fullName>
    </alternativeName>
</protein>
<comment type="cofactor">
    <cofactor evidence="7">
        <name>Mg(2+)</name>
        <dbReference type="ChEBI" id="CHEBI:18420"/>
    </cofactor>
    <cofactor evidence="7">
        <name>Mn(2+)</name>
        <dbReference type="ChEBI" id="CHEBI:29035"/>
    </cofactor>
</comment>
<accession>A0A6M1STI3</accession>
<feature type="domain" description="Thiamine pyrophosphate enzyme TPP-binding" evidence="8">
    <location>
        <begin position="430"/>
        <end position="526"/>
    </location>
</feature>
<keyword evidence="1 7" id="KW-0474">Menaquinone biosynthesis</keyword>
<dbReference type="Pfam" id="PF02775">
    <property type="entry name" value="TPP_enzyme_C"/>
    <property type="match status" value="1"/>
</dbReference>
<dbReference type="Proteomes" id="UP000479132">
    <property type="component" value="Unassembled WGS sequence"/>
</dbReference>
<sequence length="564" mass="62857">MTSPNHGNLAFNWTTTFFRKLQQLGVQHLVISPGSRSTPLTLAAAANDHFQKHVILDERSAAFTALGIGKATDTPAVLICTSGTALANYYPAVIEACQSGIPMILATADRPPNRRATGANQAIDQLKIFGDYPVFFHEVGEPRDSEEDISRLKIVAQQAFEFSKTKRGPVHLNFPFRKPLEPGIEFLQKIQDQNREPATSDEALYKETQHLPDQAIEKISEAQKPLIVVGPLAPGDDTHSIKKLATQLNCPVLIESTIDSVQVIKRFSGFLRNEHLISNLEPDLILRFGFQPTSKAIELGLNHWSPDNHYHFSSTDSWQDETFSGATHIPWYGRSISTAAFQLDRSDQWINKWKEVASKYQEYVDDHITNENTLTDGHIYHHLSPQITAEQFITVSNSFPARDINLFGKQPSSAPLFLNRGASGIDGLTSTALGISMSLNKAGVLFTGDLAFLHDSNALLNQQKIEHPLVIVVINNSGGSIFRMLPVERHEKYFEDYFETPQNADIKTLAAAHDIPCHTIDSLSSLHDFNLSEWMQINSGLSVVECKTDADASMKLRKKLWDYS</sequence>
<comment type="pathway">
    <text evidence="7">Quinol/quinone metabolism; menaquinone biosynthesis.</text>
</comment>
<evidence type="ECO:0000313" key="11">
    <source>
        <dbReference type="Proteomes" id="UP000479132"/>
    </source>
</evidence>
<keyword evidence="3 7" id="KW-0479">Metal-binding</keyword>
<comment type="pathway">
    <text evidence="7">Quinol/quinone metabolism; 1,4-dihydroxy-2-naphthoate biosynthesis; 1,4-dihydroxy-2-naphthoate from chorismate: step 2/7.</text>
</comment>
<dbReference type="PANTHER" id="PTHR42916:SF1">
    <property type="entry name" value="PROTEIN PHYLLO, CHLOROPLASTIC"/>
    <property type="match status" value="1"/>
</dbReference>
<dbReference type="GO" id="GO:0070204">
    <property type="term" value="F:2-succinyl-5-enolpyruvyl-6-hydroxy-3-cyclohexene-1-carboxylic-acid synthase activity"/>
    <property type="evidence" value="ECO:0007669"/>
    <property type="project" value="UniProtKB-UniRule"/>
</dbReference>
<evidence type="ECO:0000256" key="7">
    <source>
        <dbReference type="HAMAP-Rule" id="MF_01659"/>
    </source>
</evidence>
<comment type="subunit">
    <text evidence="7">Homodimer.</text>
</comment>
<keyword evidence="2 7" id="KW-0808">Transferase</keyword>
<dbReference type="GO" id="GO:0000287">
    <property type="term" value="F:magnesium ion binding"/>
    <property type="evidence" value="ECO:0007669"/>
    <property type="project" value="UniProtKB-UniRule"/>
</dbReference>
<feature type="domain" description="Thiamine pyrophosphate enzyme N-terminal TPP-binding" evidence="9">
    <location>
        <begin position="15"/>
        <end position="127"/>
    </location>
</feature>
<evidence type="ECO:0000259" key="9">
    <source>
        <dbReference type="Pfam" id="PF02776"/>
    </source>
</evidence>
<evidence type="ECO:0000256" key="5">
    <source>
        <dbReference type="ARBA" id="ARBA00023052"/>
    </source>
</evidence>
<dbReference type="UniPathway" id="UPA01057">
    <property type="reaction ID" value="UER00164"/>
</dbReference>
<dbReference type="PIRSF" id="PIRSF004983">
    <property type="entry name" value="MenD"/>
    <property type="match status" value="1"/>
</dbReference>
<dbReference type="PANTHER" id="PTHR42916">
    <property type="entry name" value="2-SUCCINYL-5-ENOLPYRUVYL-6-HYDROXY-3-CYCLOHEXENE-1-CARBOXYLATE SYNTHASE"/>
    <property type="match status" value="1"/>
</dbReference>
<comment type="caution">
    <text evidence="10">The sequence shown here is derived from an EMBL/GenBank/DDBJ whole genome shotgun (WGS) entry which is preliminary data.</text>
</comment>